<dbReference type="GO" id="GO:0005643">
    <property type="term" value="C:nuclear pore"/>
    <property type="evidence" value="ECO:0007669"/>
    <property type="project" value="TreeGrafter"/>
</dbReference>
<evidence type="ECO:0000259" key="2">
    <source>
        <dbReference type="PROSITE" id="PS50196"/>
    </source>
</evidence>
<name>A0A9D4EZZ0_DREPO</name>
<dbReference type="Proteomes" id="UP000828390">
    <property type="component" value="Unassembled WGS sequence"/>
</dbReference>
<dbReference type="AlphaFoldDB" id="A0A9D4EZZ0"/>
<feature type="compositionally biased region" description="Basic and acidic residues" evidence="1">
    <location>
        <begin position="77"/>
        <end position="89"/>
    </location>
</feature>
<feature type="region of interest" description="Disordered" evidence="1">
    <location>
        <begin position="145"/>
        <end position="174"/>
    </location>
</feature>
<dbReference type="FunFam" id="2.30.29.30:FF:000018">
    <property type="entry name" value="E3 SUMO-protein ligase RanBP2"/>
    <property type="match status" value="1"/>
</dbReference>
<feature type="compositionally biased region" description="Acidic residues" evidence="1">
    <location>
        <begin position="40"/>
        <end position="76"/>
    </location>
</feature>
<dbReference type="PANTHER" id="PTHR23138:SF87">
    <property type="entry name" value="E3 SUMO-PROTEIN LIGASE RANBP2"/>
    <property type="match status" value="1"/>
</dbReference>
<accession>A0A9D4EZZ0</accession>
<dbReference type="SUPFAM" id="SSF50729">
    <property type="entry name" value="PH domain-like"/>
    <property type="match status" value="1"/>
</dbReference>
<dbReference type="InterPro" id="IPR045255">
    <property type="entry name" value="RanBP1-like"/>
</dbReference>
<dbReference type="InterPro" id="IPR011993">
    <property type="entry name" value="PH-like_dom_sf"/>
</dbReference>
<feature type="domain" description="RanBD1" evidence="2">
    <location>
        <begin position="168"/>
        <end position="289"/>
    </location>
</feature>
<protein>
    <recommendedName>
        <fullName evidence="2">RanBD1 domain-containing protein</fullName>
    </recommendedName>
</protein>
<feature type="compositionally biased region" description="Basic and acidic residues" evidence="1">
    <location>
        <begin position="28"/>
        <end position="39"/>
    </location>
</feature>
<reference evidence="3" key="1">
    <citation type="journal article" date="2019" name="bioRxiv">
        <title>The Genome of the Zebra Mussel, Dreissena polymorpha: A Resource for Invasive Species Research.</title>
        <authorList>
            <person name="McCartney M.A."/>
            <person name="Auch B."/>
            <person name="Kono T."/>
            <person name="Mallez S."/>
            <person name="Zhang Y."/>
            <person name="Obille A."/>
            <person name="Becker A."/>
            <person name="Abrahante J.E."/>
            <person name="Garbe J."/>
            <person name="Badalamenti J.P."/>
            <person name="Herman A."/>
            <person name="Mangelson H."/>
            <person name="Liachko I."/>
            <person name="Sullivan S."/>
            <person name="Sone E.D."/>
            <person name="Koren S."/>
            <person name="Silverstein K.A.T."/>
            <person name="Beckman K.B."/>
            <person name="Gohl D.M."/>
        </authorList>
    </citation>
    <scope>NUCLEOTIDE SEQUENCE</scope>
    <source>
        <strain evidence="3">Duluth1</strain>
        <tissue evidence="3">Whole animal</tissue>
    </source>
</reference>
<dbReference type="Gene3D" id="2.30.29.30">
    <property type="entry name" value="Pleckstrin-homology domain (PH domain)/Phosphotyrosine-binding domain (PTB)"/>
    <property type="match status" value="1"/>
</dbReference>
<evidence type="ECO:0000313" key="4">
    <source>
        <dbReference type="Proteomes" id="UP000828390"/>
    </source>
</evidence>
<evidence type="ECO:0000313" key="3">
    <source>
        <dbReference type="EMBL" id="KAH3787466.1"/>
    </source>
</evidence>
<sequence length="298" mass="33093">MYTRLKDCPGCRGCNDDLSLATPVSTRAGKENMEVREQTNVEEEEDEEEEDEHDDDDDYEDVDDEAESEEDNENVAEAEHSAEENEGVDKIGNAADKGGESGVFGFSGGSAGFSFAALAQASSTKTFATDSSQPFHWQGAGKQVFGSSTTASADGDDDDAVAQGDDPHFEPIVPLPDLIDVKTGEEDETPVYSQRSKLFRFDKDAKQWKEKGIGEMKILKHKGNGKYRLLLRREQVHKLACNHHLTSDLVFTIMATSETSWCWTAQDYSENQPRMEQFALKFKNVDTANPVVWFHSAN</sequence>
<dbReference type="Pfam" id="PF00638">
    <property type="entry name" value="Ran_BP1"/>
    <property type="match status" value="1"/>
</dbReference>
<dbReference type="SMART" id="SM00160">
    <property type="entry name" value="RanBD"/>
    <property type="match status" value="1"/>
</dbReference>
<dbReference type="EMBL" id="JAIWYP010000008">
    <property type="protein sequence ID" value="KAH3787466.1"/>
    <property type="molecule type" value="Genomic_DNA"/>
</dbReference>
<dbReference type="GO" id="GO:0005096">
    <property type="term" value="F:GTPase activator activity"/>
    <property type="evidence" value="ECO:0007669"/>
    <property type="project" value="TreeGrafter"/>
</dbReference>
<proteinExistence type="predicted"/>
<reference evidence="3" key="2">
    <citation type="submission" date="2020-11" db="EMBL/GenBank/DDBJ databases">
        <authorList>
            <person name="McCartney M.A."/>
            <person name="Auch B."/>
            <person name="Kono T."/>
            <person name="Mallez S."/>
            <person name="Becker A."/>
            <person name="Gohl D.M."/>
            <person name="Silverstein K.A.T."/>
            <person name="Koren S."/>
            <person name="Bechman K.B."/>
            <person name="Herman A."/>
            <person name="Abrahante J.E."/>
            <person name="Garbe J."/>
        </authorList>
    </citation>
    <scope>NUCLEOTIDE SEQUENCE</scope>
    <source>
        <strain evidence="3">Duluth1</strain>
        <tissue evidence="3">Whole animal</tissue>
    </source>
</reference>
<evidence type="ECO:0000256" key="1">
    <source>
        <dbReference type="SAM" id="MobiDB-lite"/>
    </source>
</evidence>
<dbReference type="PROSITE" id="PS50196">
    <property type="entry name" value="RANBD1"/>
    <property type="match status" value="1"/>
</dbReference>
<organism evidence="3 4">
    <name type="scientific">Dreissena polymorpha</name>
    <name type="common">Zebra mussel</name>
    <name type="synonym">Mytilus polymorpha</name>
    <dbReference type="NCBI Taxonomy" id="45954"/>
    <lineage>
        <taxon>Eukaryota</taxon>
        <taxon>Metazoa</taxon>
        <taxon>Spiralia</taxon>
        <taxon>Lophotrochozoa</taxon>
        <taxon>Mollusca</taxon>
        <taxon>Bivalvia</taxon>
        <taxon>Autobranchia</taxon>
        <taxon>Heteroconchia</taxon>
        <taxon>Euheterodonta</taxon>
        <taxon>Imparidentia</taxon>
        <taxon>Neoheterodontei</taxon>
        <taxon>Myida</taxon>
        <taxon>Dreissenoidea</taxon>
        <taxon>Dreissenidae</taxon>
        <taxon>Dreissena</taxon>
    </lineage>
</organism>
<gene>
    <name evidence="3" type="ORF">DPMN_165590</name>
</gene>
<dbReference type="GO" id="GO:0005737">
    <property type="term" value="C:cytoplasm"/>
    <property type="evidence" value="ECO:0007669"/>
    <property type="project" value="TreeGrafter"/>
</dbReference>
<comment type="caution">
    <text evidence="3">The sequence shown here is derived from an EMBL/GenBank/DDBJ whole genome shotgun (WGS) entry which is preliminary data.</text>
</comment>
<keyword evidence="4" id="KW-1185">Reference proteome</keyword>
<dbReference type="PANTHER" id="PTHR23138">
    <property type="entry name" value="RAN BINDING PROTEIN"/>
    <property type="match status" value="1"/>
</dbReference>
<dbReference type="InterPro" id="IPR000156">
    <property type="entry name" value="Ran_bind_dom"/>
</dbReference>
<feature type="region of interest" description="Disordered" evidence="1">
    <location>
        <begin position="1"/>
        <end position="100"/>
    </location>
</feature>